<feature type="coiled-coil region" evidence="1">
    <location>
        <begin position="527"/>
        <end position="554"/>
    </location>
</feature>
<dbReference type="VEuPathDB" id="PiroplasmaDB:TA08230"/>
<reference evidence="3" key="1">
    <citation type="submission" date="2018-07" db="EMBL/GenBank/DDBJ databases">
        <authorList>
            <person name="Quirk P.G."/>
            <person name="Krulwich T.A."/>
        </authorList>
    </citation>
    <scope>NUCLEOTIDE SEQUENCE</scope>
    <source>
        <strain evidence="3">Anand</strain>
    </source>
</reference>
<dbReference type="EMBL" id="UIVT01000004">
    <property type="protein sequence ID" value="SVP94336.1"/>
    <property type="molecule type" value="Genomic_DNA"/>
</dbReference>
<organism evidence="3">
    <name type="scientific">Theileria annulata</name>
    <dbReference type="NCBI Taxonomy" id="5874"/>
    <lineage>
        <taxon>Eukaryota</taxon>
        <taxon>Sar</taxon>
        <taxon>Alveolata</taxon>
        <taxon>Apicomplexa</taxon>
        <taxon>Aconoidasida</taxon>
        <taxon>Piroplasmida</taxon>
        <taxon>Theileriidae</taxon>
        <taxon>Theileria</taxon>
    </lineage>
</organism>
<dbReference type="EMBL" id="UIVS01000004">
    <property type="protein sequence ID" value="SVP95181.1"/>
    <property type="molecule type" value="Genomic_DNA"/>
</dbReference>
<feature type="domain" description="Symplekin C-terminal" evidence="2">
    <location>
        <begin position="1132"/>
        <end position="1306"/>
    </location>
</feature>
<protein>
    <submittedName>
        <fullName evidence="3">Symplekin tight junction protein C terminal, putative</fullName>
    </submittedName>
</protein>
<dbReference type="InterPro" id="IPR022075">
    <property type="entry name" value="Symplekin_C"/>
</dbReference>
<proteinExistence type="predicted"/>
<dbReference type="SUPFAM" id="SSF48371">
    <property type="entry name" value="ARM repeat"/>
    <property type="match status" value="1"/>
</dbReference>
<evidence type="ECO:0000313" key="3">
    <source>
        <dbReference type="EMBL" id="SVP94336.1"/>
    </source>
</evidence>
<evidence type="ECO:0000256" key="1">
    <source>
        <dbReference type="SAM" id="Coils"/>
    </source>
</evidence>
<dbReference type="Pfam" id="PF12295">
    <property type="entry name" value="Symplekin_C"/>
    <property type="match status" value="1"/>
</dbReference>
<keyword evidence="1" id="KW-0175">Coiled coil</keyword>
<evidence type="ECO:0000313" key="4">
    <source>
        <dbReference type="EMBL" id="SVP95181.1"/>
    </source>
</evidence>
<dbReference type="InterPro" id="IPR016024">
    <property type="entry name" value="ARM-type_fold"/>
</dbReference>
<name>A0A3B0NGM8_THEAN</name>
<gene>
    <name evidence="3" type="ORF">TAT_000334000</name>
    <name evidence="4" type="ORF">TAV_000333800</name>
</gene>
<sequence>MDQLEPEEGTNSITESSQEWHILNLLRVCERDLFESNLQEFRKIQLTESQDGKIRLCKLINEILRLDPQYSIILVEDLSHLFNDSNFLVQKFSLISLVDCFNILFSHIIASNEALETVRLTGTLDSLSKSQITRCKHASTINNGYTNNIQGPNHYNTSVRSNSGLNGVPNSVKGNEEEAQEEENLPFSLDNIRVTESFADFACIRFMVHTRLLECDFSDVKYSSPHFLPTLIHNRTKFYSVNLLKMLFYELANYPNYLCNQCISESEASEGLETNKVKSKKKKVKGVKTEETNLDIYETLYKWHSESVNLLKILIARHNKYSCLDGNKKVKKESDGLVESVLSCEVACSLIGFYPEYYFEEFVDVLVSLLRTQSHTVFEHILFRIFSYNNCYRYHHLLLDKVNEKGYGLDLETMYKLVQTLPSVSCEAYRGTMMAVDNSEAPNKETNYDLSDKLVTSLSVEVDEKLNLYPAAQIFEFDKELVKNYKSSKFKNSQINISNNFYKRKPVNITPISYEHVHTDEPVEEGNDKVRVESEKLEKKLKIVEDSVIKKNEKLFVRLVGNQMIDTVSSYQRFLKFEVIGPKVVNFDRFASLVLKHFLVSNLIKFENRKEVLRNLLDYLAEHTLINHAETHILKSLKHHSGCYGLSLLFNCVNKQNSVHLFNKFLEELNRHIIFSYTTNFAKSTSTTDQSRQLKYMDEYETFVNLCLSYVCEKLSESEEVSDISVNALSKFALSLPKIPDKMSDLILVWVNSENQGNLKLAFSLVSNLLKHSSLVKRADFEKLLGKDNFRYISNMLLVKRSVFAIFLTCITSKRKQVSSLFLRLLSSQKGLYNVKYNYTIKSFESVHEEFVTKLKEFNGSEDENDLVEDCLYLSDRPFWQWPKKLVVLATQLLNFNLSHVLDCYEDVDESVVDEGYDDGDEDIGVWIEESVGLMCNRNSLKTSKFIKDAVESLFNNESQDNTIDQATDDKLDQPDKDELDFDKVDKDEFEVIMEDVVEKKVSEDDLVYFEPMLSCCIKNSRLVFRLCSLANSYQGTHFYTKCSLTLSNYQKELQLIIKYNEEYMSLVESVLEEMRKNWCNVMFKFDERTSLEKNLMKLLMEKMSVTPEYVIQMSPFLTPEQLNKLLTFLFRKYEKDKIVKVLDVIIETPKVSLPQHFLYSIYNMPTTQTSTLGTGGVSEGSAVDEKDYMKLQVLLLDTCIKYCTMGRFSVESAISSLYLIVESFDNINFVFGRLLCQFVQKVPLTRKVIVDVIFPKLIQKQCWQDKQLFKGVVITICTLWNHFKDHLLRYILEMPNSNVKTILKALQAQYNISDYFKNITLPDNVQTILQDVINNK</sequence>
<evidence type="ECO:0000259" key="2">
    <source>
        <dbReference type="Pfam" id="PF12295"/>
    </source>
</evidence>
<accession>A0A3B0NGM8</accession>